<evidence type="ECO:0000313" key="1">
    <source>
        <dbReference type="EMBL" id="SFF51544.1"/>
    </source>
</evidence>
<evidence type="ECO:0000313" key="4">
    <source>
        <dbReference type="Proteomes" id="UP000294848"/>
    </source>
</evidence>
<dbReference type="EMBL" id="SNWI01000007">
    <property type="protein sequence ID" value="TDN98904.1"/>
    <property type="molecule type" value="Genomic_DNA"/>
</dbReference>
<name>A0A1I2JAJ7_9BACT</name>
<proteinExistence type="predicted"/>
<gene>
    <name evidence="2" type="ORF">DET52_10731</name>
    <name evidence="1" type="ORF">SAMN05216283_10873</name>
</gene>
<accession>A0A1I2JAJ7</accession>
<dbReference type="STRING" id="655355.SAMN05216283_10873"/>
<organism evidence="1 3">
    <name type="scientific">Sunxiuqinia elliptica</name>
    <dbReference type="NCBI Taxonomy" id="655355"/>
    <lineage>
        <taxon>Bacteria</taxon>
        <taxon>Pseudomonadati</taxon>
        <taxon>Bacteroidota</taxon>
        <taxon>Bacteroidia</taxon>
        <taxon>Marinilabiliales</taxon>
        <taxon>Prolixibacteraceae</taxon>
        <taxon>Sunxiuqinia</taxon>
    </lineage>
</organism>
<keyword evidence="3" id="KW-1185">Reference proteome</keyword>
<reference evidence="2 4" key="2">
    <citation type="submission" date="2019-03" db="EMBL/GenBank/DDBJ databases">
        <title>Freshwater and sediment microbial communities from various areas in North America, analyzing microbe dynamics in response to fracking.</title>
        <authorList>
            <person name="Lamendella R."/>
        </authorList>
    </citation>
    <scope>NUCLEOTIDE SEQUENCE [LARGE SCALE GENOMIC DNA]</scope>
    <source>
        <strain evidence="2 4">114D</strain>
    </source>
</reference>
<sequence>MPFKKADDTFNKWEKICQAILITVGKIILND</sequence>
<dbReference type="Proteomes" id="UP000294848">
    <property type="component" value="Unassembled WGS sequence"/>
</dbReference>
<dbReference type="AlphaFoldDB" id="A0A1I2JAJ7"/>
<protein>
    <submittedName>
        <fullName evidence="1">Uncharacterized protein</fullName>
    </submittedName>
</protein>
<evidence type="ECO:0000313" key="2">
    <source>
        <dbReference type="EMBL" id="TDN98904.1"/>
    </source>
</evidence>
<dbReference type="EMBL" id="FONW01000008">
    <property type="protein sequence ID" value="SFF51544.1"/>
    <property type="molecule type" value="Genomic_DNA"/>
</dbReference>
<dbReference type="Proteomes" id="UP000198964">
    <property type="component" value="Unassembled WGS sequence"/>
</dbReference>
<reference evidence="1 3" key="1">
    <citation type="submission" date="2016-10" db="EMBL/GenBank/DDBJ databases">
        <authorList>
            <person name="de Groot N.N."/>
        </authorList>
    </citation>
    <scope>NUCLEOTIDE SEQUENCE [LARGE SCALE GENOMIC DNA]</scope>
    <source>
        <strain evidence="1 3">CGMCC 1.9156</strain>
    </source>
</reference>
<evidence type="ECO:0000313" key="3">
    <source>
        <dbReference type="Proteomes" id="UP000198964"/>
    </source>
</evidence>